<sequence>MKRFFFFMTTIAAAFSSCQQKEVSTEAAGEYVRYVDPFIGTASHGHVFLGANVPFGAVQLGPVNMTEGWDWCSGYNYADSVVIGFSHTHLSGTGIGDLGDIMLMPVSGSIDSLYSYGRVRPRPGYFSLYSHDEEKAEPGYYSVKLKRYNVLAEMTTTQRVGFHQYHFPQKDTASIVVDLESGIGWDMPVATSLTLVNDTTITGTRRSKGWAVDQQIFFTAHLSAPVKKISLYDSTEALTGSTASGRKLRAVLQFGQVTDAVKVKVGISPVSIENAAGNIQAELPGWDFAATRKQANQQWENELARIKVKTKDTARLRTFYTSLYHTMIAPSTFNDHNGDYRGTDGKIYKAAGFTNLTTFSLWDTYRAANPLYTLMQPDRVNDMISSMLAIYQQQGRLPVWHLVGNETNTMPGNSSVQVVADAYLKGFRGFDTMLAWEAVKATQMQDARGMSFVKKNGYIPADSIVESVAMGLEYAISDWGVAQMAKKMGLEKDYQYFSIRALNYEKYFDTSIRFVRGRVSADKWRTPFSPLEARHMRDDFAEGNSWQYSWMIPHDVEGLVRLMGGVDAFNNKLDSLFTLKGDMGQHASADITGLIGQYAHGNEPSHHVAYLSMYTGQPWKTADRIRYIVDSLYSDKYDGLCGNEDVGQMSAWYVLSSLGFYQVNPSNGKFVFGSPVMDEAIIQTGKNTTLRIEVKNNSPVNKYIQSIQWNDKPYERSWMSYRDMMNGGKLVIEMGPTPSTVWGVAPSYWPTSSVE</sequence>
<reference evidence="6" key="1">
    <citation type="submission" date="2022-01" db="EMBL/GenBank/DDBJ databases">
        <authorList>
            <person name="Jo J.-H."/>
            <person name="Im W.-T."/>
        </authorList>
    </citation>
    <scope>NUCLEOTIDE SEQUENCE</scope>
    <source>
        <strain evidence="6">NA20</strain>
    </source>
</reference>
<dbReference type="PANTHER" id="PTHR12143">
    <property type="entry name" value="PEPTIDE N-GLYCANASE PNGASE -RELATED"/>
    <property type="match status" value="1"/>
</dbReference>
<feature type="domain" description="Glycosyl hydrolase family 92" evidence="4">
    <location>
        <begin position="274"/>
        <end position="736"/>
    </location>
</feature>
<dbReference type="EMBL" id="JAKLTR010000008">
    <property type="protein sequence ID" value="MCG2615321.1"/>
    <property type="molecule type" value="Genomic_DNA"/>
</dbReference>
<evidence type="ECO:0000256" key="1">
    <source>
        <dbReference type="ARBA" id="ARBA00001913"/>
    </source>
</evidence>
<dbReference type="NCBIfam" id="TIGR01180">
    <property type="entry name" value="aman2_put"/>
    <property type="match status" value="1"/>
</dbReference>
<dbReference type="Gene3D" id="2.70.98.10">
    <property type="match status" value="1"/>
</dbReference>
<keyword evidence="6" id="KW-0326">Glycosidase</keyword>
<evidence type="ECO:0000259" key="4">
    <source>
        <dbReference type="Pfam" id="PF07971"/>
    </source>
</evidence>
<evidence type="ECO:0000256" key="2">
    <source>
        <dbReference type="ARBA" id="ARBA00011245"/>
    </source>
</evidence>
<dbReference type="Proteomes" id="UP001165367">
    <property type="component" value="Unassembled WGS sequence"/>
</dbReference>
<evidence type="ECO:0000313" key="6">
    <source>
        <dbReference type="EMBL" id="MCG2615321.1"/>
    </source>
</evidence>
<keyword evidence="3" id="KW-0106">Calcium</keyword>
<dbReference type="Gene3D" id="3.30.2080.10">
    <property type="entry name" value="GH92 mannosidase domain"/>
    <property type="match status" value="1"/>
</dbReference>
<organism evidence="6 7">
    <name type="scientific">Terrimonas ginsenosidimutans</name>
    <dbReference type="NCBI Taxonomy" id="2908004"/>
    <lineage>
        <taxon>Bacteria</taxon>
        <taxon>Pseudomonadati</taxon>
        <taxon>Bacteroidota</taxon>
        <taxon>Chitinophagia</taxon>
        <taxon>Chitinophagales</taxon>
        <taxon>Chitinophagaceae</taxon>
        <taxon>Terrimonas</taxon>
    </lineage>
</organism>
<dbReference type="GO" id="GO:0016798">
    <property type="term" value="F:hydrolase activity, acting on glycosyl bonds"/>
    <property type="evidence" value="ECO:0007669"/>
    <property type="project" value="UniProtKB-KW"/>
</dbReference>
<dbReference type="InterPro" id="IPR008928">
    <property type="entry name" value="6-hairpin_glycosidase_sf"/>
</dbReference>
<feature type="domain" description="Glycosyl hydrolase family 92 N-terminal" evidence="5">
    <location>
        <begin position="34"/>
        <end position="268"/>
    </location>
</feature>
<dbReference type="Gene3D" id="1.20.1610.10">
    <property type="entry name" value="alpha-1,2-mannosidases domains"/>
    <property type="match status" value="1"/>
</dbReference>
<dbReference type="PANTHER" id="PTHR12143:SF39">
    <property type="entry name" value="SECRETED PROTEIN"/>
    <property type="match status" value="1"/>
</dbReference>
<accession>A0ABS9KSL3</accession>
<dbReference type="InterPro" id="IPR050883">
    <property type="entry name" value="PNGase"/>
</dbReference>
<comment type="subunit">
    <text evidence="2">Monomer.</text>
</comment>
<evidence type="ECO:0000256" key="3">
    <source>
        <dbReference type="ARBA" id="ARBA00022837"/>
    </source>
</evidence>
<name>A0ABS9KSL3_9BACT</name>
<evidence type="ECO:0000313" key="7">
    <source>
        <dbReference type="Proteomes" id="UP001165367"/>
    </source>
</evidence>
<dbReference type="InterPro" id="IPR041371">
    <property type="entry name" value="GH92_N"/>
</dbReference>
<gene>
    <name evidence="6" type="ORF">LZZ85_13560</name>
</gene>
<keyword evidence="6" id="KW-0378">Hydrolase</keyword>
<evidence type="ECO:0000259" key="5">
    <source>
        <dbReference type="Pfam" id="PF17678"/>
    </source>
</evidence>
<dbReference type="SUPFAM" id="SSF48208">
    <property type="entry name" value="Six-hairpin glycosidases"/>
    <property type="match status" value="1"/>
</dbReference>
<dbReference type="InterPro" id="IPR012939">
    <property type="entry name" value="Glyco_hydro_92"/>
</dbReference>
<protein>
    <submittedName>
        <fullName evidence="6">GH92 family glycosyl hydrolase</fullName>
        <ecNumber evidence="6">3.2.1.-</ecNumber>
    </submittedName>
</protein>
<proteinExistence type="predicted"/>
<dbReference type="EC" id="3.2.1.-" evidence="6"/>
<dbReference type="InterPro" id="IPR014718">
    <property type="entry name" value="GH-type_carb-bd"/>
</dbReference>
<dbReference type="Gene3D" id="1.20.1050.60">
    <property type="entry name" value="alpha-1,2-mannosidase"/>
    <property type="match status" value="1"/>
</dbReference>
<dbReference type="RefSeq" id="WP_237872571.1">
    <property type="nucleotide sequence ID" value="NZ_JAKLTR010000008.1"/>
</dbReference>
<comment type="cofactor">
    <cofactor evidence="1">
        <name>Ca(2+)</name>
        <dbReference type="ChEBI" id="CHEBI:29108"/>
    </cofactor>
</comment>
<keyword evidence="7" id="KW-1185">Reference proteome</keyword>
<dbReference type="Pfam" id="PF07971">
    <property type="entry name" value="Glyco_hydro_92"/>
    <property type="match status" value="1"/>
</dbReference>
<dbReference type="InterPro" id="IPR005887">
    <property type="entry name" value="GH92_a_mannosidase_put"/>
</dbReference>
<dbReference type="Pfam" id="PF17678">
    <property type="entry name" value="Glyco_hydro_92N"/>
    <property type="match status" value="1"/>
</dbReference>
<comment type="caution">
    <text evidence="6">The sequence shown here is derived from an EMBL/GenBank/DDBJ whole genome shotgun (WGS) entry which is preliminary data.</text>
</comment>
<dbReference type="PROSITE" id="PS51257">
    <property type="entry name" value="PROKAR_LIPOPROTEIN"/>
    <property type="match status" value="1"/>
</dbReference>